<evidence type="ECO:0000313" key="2">
    <source>
        <dbReference type="Proteomes" id="UP000551616"/>
    </source>
</evidence>
<accession>A0A7V8V2I6</accession>
<gene>
    <name evidence="1" type="ORF">HOV93_08930</name>
</gene>
<dbReference type="Proteomes" id="UP000551616">
    <property type="component" value="Unassembled WGS sequence"/>
</dbReference>
<reference evidence="1 2" key="1">
    <citation type="submission" date="2020-05" db="EMBL/GenBank/DDBJ databases">
        <title>Bremerella alba sp. nov., a novel planctomycete isolated from the surface of the macroalga Fucus spiralis.</title>
        <authorList>
            <person name="Godinho O."/>
            <person name="Botelho R."/>
            <person name="Albuquerque L."/>
            <person name="Wiegand S."/>
            <person name="Da Costa M.S."/>
            <person name="Lobo-Da-Cunha A."/>
            <person name="Jogler C."/>
            <person name="Lage O.M."/>
        </authorList>
    </citation>
    <scope>NUCLEOTIDE SEQUENCE [LARGE SCALE GENOMIC DNA]</scope>
    <source>
        <strain evidence="1 2">FF15</strain>
    </source>
</reference>
<protein>
    <submittedName>
        <fullName evidence="1">Uncharacterized protein</fullName>
    </submittedName>
</protein>
<name>A0A7V8V2I6_9BACT</name>
<organism evidence="1 2">
    <name type="scientific">Bremerella alba</name>
    <dbReference type="NCBI Taxonomy" id="980252"/>
    <lineage>
        <taxon>Bacteria</taxon>
        <taxon>Pseudomonadati</taxon>
        <taxon>Planctomycetota</taxon>
        <taxon>Planctomycetia</taxon>
        <taxon>Pirellulales</taxon>
        <taxon>Pirellulaceae</taxon>
        <taxon>Bremerella</taxon>
    </lineage>
</organism>
<dbReference type="AlphaFoldDB" id="A0A7V8V2I6"/>
<sequence length="85" mass="9325">MLYLILELTEWNLPQEDSIMGCPLQASWEPVTQPPTSVTLMMTILPLMSTRHSAPLGKKSLKVPTEGLGIPVVRLNCPKNGRSPA</sequence>
<proteinExistence type="predicted"/>
<comment type="caution">
    <text evidence="1">The sequence shown here is derived from an EMBL/GenBank/DDBJ whole genome shotgun (WGS) entry which is preliminary data.</text>
</comment>
<keyword evidence="2" id="KW-1185">Reference proteome</keyword>
<evidence type="ECO:0000313" key="1">
    <source>
        <dbReference type="EMBL" id="MBA2113742.1"/>
    </source>
</evidence>
<dbReference type="EMBL" id="JABRWO010000002">
    <property type="protein sequence ID" value="MBA2113742.1"/>
    <property type="molecule type" value="Genomic_DNA"/>
</dbReference>